<protein>
    <submittedName>
        <fullName evidence="1">Uncharacterized protein</fullName>
    </submittedName>
</protein>
<evidence type="ECO:0000313" key="2">
    <source>
        <dbReference type="Proteomes" id="UP000604046"/>
    </source>
</evidence>
<dbReference type="EMBL" id="CAJNDS010000756">
    <property type="protein sequence ID" value="CAE7232005.1"/>
    <property type="molecule type" value="Genomic_DNA"/>
</dbReference>
<reference evidence="1" key="1">
    <citation type="submission" date="2021-02" db="EMBL/GenBank/DDBJ databases">
        <authorList>
            <person name="Dougan E. K."/>
            <person name="Rhodes N."/>
            <person name="Thang M."/>
            <person name="Chan C."/>
        </authorList>
    </citation>
    <scope>NUCLEOTIDE SEQUENCE</scope>
</reference>
<sequence length="454" mass="50295">MMPSITEQSARSTGLNRLWAGRAAAANRIAIGCACGSLGQLASDLAGSLCDAPRRAVAGGARRGRSSGRPKKDQAEELYVAVEKNKQKDWSREKFVSEVRKWASSCEIEISMQVNETTPACNRYLYRFNCISCPSKTCGVRGIASYKAETFRVRSTSEDLHGDRSRRHGNGGLTLRCKALVRNYLKAHQPFRLQLLMEHLQEKLGGRLLPDEKLVQNFLCNERKKIAQDPDQENPRAASKTAWTIPDFEVFRARSQTMLGIRDDAQLTVLDWSFEADFYYVFTVPRLVTTVMEKLVDVESLRVCTDGTHSLTRDGYRLVTFGCLTKSTGSPCTTSFRELLYGLVASESGASYQGVFQAAKRCVAKLCGVELRPCQLHGDLHLGIESARVREFGENSCQRAADFAHLIGANRRRPIQAGNAAEAAQINNWRKGMFVVIANGARSAQYCVATECGV</sequence>
<name>A0A812KLJ8_9DINO</name>
<evidence type="ECO:0000313" key="1">
    <source>
        <dbReference type="EMBL" id="CAE7232005.1"/>
    </source>
</evidence>
<keyword evidence="2" id="KW-1185">Reference proteome</keyword>
<dbReference type="AlphaFoldDB" id="A0A812KLJ8"/>
<proteinExistence type="predicted"/>
<comment type="caution">
    <text evidence="1">The sequence shown here is derived from an EMBL/GenBank/DDBJ whole genome shotgun (WGS) entry which is preliminary data.</text>
</comment>
<accession>A0A812KLJ8</accession>
<gene>
    <name evidence="1" type="ORF">SNAT2548_LOCUS9553</name>
</gene>
<organism evidence="1 2">
    <name type="scientific">Symbiodinium natans</name>
    <dbReference type="NCBI Taxonomy" id="878477"/>
    <lineage>
        <taxon>Eukaryota</taxon>
        <taxon>Sar</taxon>
        <taxon>Alveolata</taxon>
        <taxon>Dinophyceae</taxon>
        <taxon>Suessiales</taxon>
        <taxon>Symbiodiniaceae</taxon>
        <taxon>Symbiodinium</taxon>
    </lineage>
</organism>
<dbReference type="Proteomes" id="UP000604046">
    <property type="component" value="Unassembled WGS sequence"/>
</dbReference>